<proteinExistence type="predicted"/>
<feature type="region of interest" description="Disordered" evidence="1">
    <location>
        <begin position="27"/>
        <end position="61"/>
    </location>
</feature>
<dbReference type="GeneID" id="71854103"/>
<dbReference type="Pfam" id="PF24041">
    <property type="entry name" value="DUF7350"/>
    <property type="match status" value="1"/>
</dbReference>
<dbReference type="PROSITE" id="PS51257">
    <property type="entry name" value="PROKAR_LIPOPROTEIN"/>
    <property type="match status" value="1"/>
</dbReference>
<name>A0ABD5P0M5_9EURY</name>
<evidence type="ECO:0000313" key="4">
    <source>
        <dbReference type="Proteomes" id="UP001595821"/>
    </source>
</evidence>
<evidence type="ECO:0000259" key="2">
    <source>
        <dbReference type="Pfam" id="PF24041"/>
    </source>
</evidence>
<dbReference type="InterPro" id="IPR055774">
    <property type="entry name" value="DUF7350"/>
</dbReference>
<feature type="compositionally biased region" description="Acidic residues" evidence="1">
    <location>
        <begin position="34"/>
        <end position="60"/>
    </location>
</feature>
<evidence type="ECO:0000256" key="1">
    <source>
        <dbReference type="SAM" id="MobiDB-lite"/>
    </source>
</evidence>
<dbReference type="RefSeq" id="WP_246966190.1">
    <property type="nucleotide sequence ID" value="NZ_CP095397.1"/>
</dbReference>
<accession>A0ABD5P0M5</accession>
<dbReference type="EMBL" id="JBHSDJ010000095">
    <property type="protein sequence ID" value="MFC4247753.1"/>
    <property type="molecule type" value="Genomic_DNA"/>
</dbReference>
<dbReference type="AlphaFoldDB" id="A0ABD5P0M5"/>
<reference evidence="3 4" key="1">
    <citation type="journal article" date="2014" name="Int. J. Syst. Evol. Microbiol.">
        <title>Complete genome sequence of Corynebacterium casei LMG S-19264T (=DSM 44701T), isolated from a smear-ripened cheese.</title>
        <authorList>
            <consortium name="US DOE Joint Genome Institute (JGI-PGF)"/>
            <person name="Walter F."/>
            <person name="Albersmeier A."/>
            <person name="Kalinowski J."/>
            <person name="Ruckert C."/>
        </authorList>
    </citation>
    <scope>NUCLEOTIDE SEQUENCE [LARGE SCALE GENOMIC DNA]</scope>
    <source>
        <strain evidence="3 4">IBRC-M 10912</strain>
    </source>
</reference>
<protein>
    <submittedName>
        <fullName evidence="3">Iron transporter</fullName>
    </submittedName>
</protein>
<dbReference type="InterPro" id="IPR038482">
    <property type="entry name" value="Tp34-type_sf"/>
</dbReference>
<feature type="domain" description="DUF7350" evidence="2">
    <location>
        <begin position="248"/>
        <end position="368"/>
    </location>
</feature>
<evidence type="ECO:0000313" key="3">
    <source>
        <dbReference type="EMBL" id="MFC4247753.1"/>
    </source>
</evidence>
<dbReference type="Gene3D" id="2.60.40.2480">
    <property type="entry name" value="Periplasmic metal-binding protein Tp34-type"/>
    <property type="match status" value="1"/>
</dbReference>
<dbReference type="Proteomes" id="UP001595821">
    <property type="component" value="Unassembled WGS sequence"/>
</dbReference>
<sequence length="372" mass="40408">MARPSQPTRRRRPFLRTVVAAGHLSLAGCLNGGDGEESEPSSDSGDPEDPLPFPEIEDPPDAVYLPTHREEMRTLDPVFAGEYGVTPMLTYPHPFWTVAGDVERTDPTAEDDVHLMVTVWDRETETVIPADAGTSLEVSTDGDLVDRRNLWVMLSQQMGLHVGDNVPLSGDGTYRVEGRIGSPGVRTTGAFAGRFDAPAEFAFEFTFDDDLRAMAAEVDYFDEDRWGEPGALEPMGHGVPYSALAPADDLPGTLLGAPTRDGVVFATTLLESGSRFVDGGERYLAVSPRTPYNRCVLPGMALEATVDGRTERIELVETLDDELGYHYGGPLPDGAAVDEVTVDVLAPPQVARHRGYERAFLETSTVTLEVTQ</sequence>
<gene>
    <name evidence="3" type="ORF">ACFOZ7_12405</name>
</gene>
<organism evidence="3 4">
    <name type="scientific">Natribaculum luteum</name>
    <dbReference type="NCBI Taxonomy" id="1586232"/>
    <lineage>
        <taxon>Archaea</taxon>
        <taxon>Methanobacteriati</taxon>
        <taxon>Methanobacteriota</taxon>
        <taxon>Stenosarchaea group</taxon>
        <taxon>Halobacteria</taxon>
        <taxon>Halobacteriales</taxon>
        <taxon>Natrialbaceae</taxon>
        <taxon>Natribaculum</taxon>
    </lineage>
</organism>
<comment type="caution">
    <text evidence="3">The sequence shown here is derived from an EMBL/GenBank/DDBJ whole genome shotgun (WGS) entry which is preliminary data.</text>
</comment>